<evidence type="ECO:0000313" key="3">
    <source>
        <dbReference type="Proteomes" id="UP000053806"/>
    </source>
</evidence>
<dbReference type="Gene3D" id="3.40.50.300">
    <property type="entry name" value="P-loop containing nucleotide triphosphate hydrolases"/>
    <property type="match status" value="1"/>
</dbReference>
<evidence type="ECO:0000313" key="2">
    <source>
        <dbReference type="EMBL" id="KFW07537.1"/>
    </source>
</evidence>
<dbReference type="GO" id="GO:0005524">
    <property type="term" value="F:ATP binding"/>
    <property type="evidence" value="ECO:0007669"/>
    <property type="project" value="InterPro"/>
</dbReference>
<accession>A0A093J6M7</accession>
<dbReference type="Proteomes" id="UP000053806">
    <property type="component" value="Unassembled WGS sequence"/>
</dbReference>
<feature type="non-terminal residue" evidence="2">
    <location>
        <position position="233"/>
    </location>
</feature>
<dbReference type="PANTHER" id="PTHR12873">
    <property type="entry name" value="T7-LIKE MITOCHONDRIAL DNA HELICASE"/>
    <property type="match status" value="1"/>
</dbReference>
<dbReference type="GO" id="GO:0003697">
    <property type="term" value="F:single-stranded DNA binding"/>
    <property type="evidence" value="ECO:0007669"/>
    <property type="project" value="InterPro"/>
</dbReference>
<dbReference type="InterPro" id="IPR027032">
    <property type="entry name" value="Twinkle-like"/>
</dbReference>
<dbReference type="GO" id="GO:0005739">
    <property type="term" value="C:mitochondrion"/>
    <property type="evidence" value="ECO:0007669"/>
    <property type="project" value="TreeGrafter"/>
</dbReference>
<feature type="non-terminal residue" evidence="2">
    <location>
        <position position="1"/>
    </location>
</feature>
<keyword evidence="3" id="KW-1185">Reference proteome</keyword>
<feature type="domain" description="SF4 helicase" evidence="1">
    <location>
        <begin position="122"/>
        <end position="233"/>
    </location>
</feature>
<sequence length="233" mass="26287">GLPLIGRRDTELVLTGWELDALALHQATGVASLALPRGSTCLPPALLPYLEQFKRITLWLGEDLLKRCSLVRPGDLQPRPLEALNQGLNLTKILRAALPASHKSIVSFRQLREEVFGELVNTEQVAGIKWARFPELNKLLKGHRRGELTIFTGPTGSGKTTFISEYALDLCMQGVCTLWGSFEINNVRLAKIMLTQFAAQRLEDQLELYDEWADRFEDLPLYFMTFHGQQNIK</sequence>
<dbReference type="InterPro" id="IPR034154">
    <property type="entry name" value="TOPRIM_DnaG/twinkle"/>
</dbReference>
<name>A0A093J6M7_FULGA</name>
<organism evidence="2 3">
    <name type="scientific">Fulmarus glacialis</name>
    <name type="common">Northern fulmar</name>
    <dbReference type="NCBI Taxonomy" id="30455"/>
    <lineage>
        <taxon>Eukaryota</taxon>
        <taxon>Metazoa</taxon>
        <taxon>Chordata</taxon>
        <taxon>Craniata</taxon>
        <taxon>Vertebrata</taxon>
        <taxon>Euteleostomi</taxon>
        <taxon>Archelosauria</taxon>
        <taxon>Archosauria</taxon>
        <taxon>Dinosauria</taxon>
        <taxon>Saurischia</taxon>
        <taxon>Theropoda</taxon>
        <taxon>Coelurosauria</taxon>
        <taxon>Aves</taxon>
        <taxon>Neognathae</taxon>
        <taxon>Neoaves</taxon>
        <taxon>Aequornithes</taxon>
        <taxon>Procellariiformes</taxon>
        <taxon>Procellariidae</taxon>
        <taxon>Fulmarus</taxon>
    </lineage>
</organism>
<dbReference type="CDD" id="cd01029">
    <property type="entry name" value="TOPRIM_primases"/>
    <property type="match status" value="1"/>
</dbReference>
<dbReference type="PANTHER" id="PTHR12873:SF0">
    <property type="entry name" value="TWINKLE MTDNA HELICASE"/>
    <property type="match status" value="1"/>
</dbReference>
<dbReference type="PROSITE" id="PS51199">
    <property type="entry name" value="SF4_HELICASE"/>
    <property type="match status" value="1"/>
</dbReference>
<dbReference type="InterPro" id="IPR027417">
    <property type="entry name" value="P-loop_NTPase"/>
</dbReference>
<dbReference type="EMBL" id="KK603258">
    <property type="protein sequence ID" value="KFW07537.1"/>
    <property type="molecule type" value="Genomic_DNA"/>
</dbReference>
<dbReference type="InterPro" id="IPR007694">
    <property type="entry name" value="DNA_helicase_DnaB-like_C"/>
</dbReference>
<proteinExistence type="predicted"/>
<dbReference type="SUPFAM" id="SSF52540">
    <property type="entry name" value="P-loop containing nucleoside triphosphate hydrolases"/>
    <property type="match status" value="2"/>
</dbReference>
<evidence type="ECO:0000259" key="1">
    <source>
        <dbReference type="PROSITE" id="PS51199"/>
    </source>
</evidence>
<dbReference type="Pfam" id="PF13481">
    <property type="entry name" value="AAA_25"/>
    <property type="match status" value="1"/>
</dbReference>
<dbReference type="GO" id="GO:0043139">
    <property type="term" value="F:5'-3' DNA helicase activity"/>
    <property type="evidence" value="ECO:0007669"/>
    <property type="project" value="InterPro"/>
</dbReference>
<protein>
    <recommendedName>
        <fullName evidence="1">SF4 helicase domain-containing protein</fullName>
    </recommendedName>
</protein>
<reference evidence="2 3" key="1">
    <citation type="submission" date="2014-04" db="EMBL/GenBank/DDBJ databases">
        <title>Genome evolution of avian class.</title>
        <authorList>
            <person name="Zhang G."/>
            <person name="Li C."/>
        </authorList>
    </citation>
    <scope>NUCLEOTIDE SEQUENCE [LARGE SCALE GENOMIC DNA]</scope>
    <source>
        <strain evidence="2">BGI_N327</strain>
    </source>
</reference>
<dbReference type="GO" id="GO:0006264">
    <property type="term" value="P:mitochondrial DNA replication"/>
    <property type="evidence" value="ECO:0007669"/>
    <property type="project" value="TreeGrafter"/>
</dbReference>
<gene>
    <name evidence="2" type="ORF">N327_05740</name>
</gene>
<dbReference type="AlphaFoldDB" id="A0A093J6M7"/>